<evidence type="ECO:0000313" key="3">
    <source>
        <dbReference type="Proteomes" id="UP000252387"/>
    </source>
</evidence>
<feature type="chain" id="PRO_5016944464" description="Nuclear transport factor 2 family protein" evidence="1">
    <location>
        <begin position="26"/>
        <end position="148"/>
    </location>
</feature>
<reference evidence="2 3" key="1">
    <citation type="submission" date="2018-05" db="EMBL/GenBank/DDBJ databases">
        <title>Draft genome sequence of Rhodanobacter denitrificans Yn1 isolated from gold copper mine.</title>
        <authorList>
            <person name="Yang N."/>
            <person name="Mazhar H.S."/>
            <person name="Rensing C."/>
        </authorList>
    </citation>
    <scope>NUCLEOTIDE SEQUENCE [LARGE SCALE GENOMIC DNA]</scope>
    <source>
        <strain evidence="2 3">Yn1</strain>
    </source>
</reference>
<sequence length="148" mass="16021">MIFSRKNACLLAALALLVLALPACRRTPDEAQVREAIVAVVQAAEAGSASGVGKPLSEDFDGNAGTLDRRQLVDMVRLLALRGERIGVTMGPVSIERRGERMVASFTVTLSSGGKLLPDQLGLYQVESAWREEHGAWRCYSATWKHAL</sequence>
<dbReference type="OrthoDB" id="5801455at2"/>
<proteinExistence type="predicted"/>
<evidence type="ECO:0000256" key="1">
    <source>
        <dbReference type="SAM" id="SignalP"/>
    </source>
</evidence>
<dbReference type="RefSeq" id="WP_114342573.1">
    <property type="nucleotide sequence ID" value="NZ_QFWQ01000005.1"/>
</dbReference>
<accession>A0A368KHF9</accession>
<comment type="caution">
    <text evidence="2">The sequence shown here is derived from an EMBL/GenBank/DDBJ whole genome shotgun (WGS) entry which is preliminary data.</text>
</comment>
<dbReference type="SUPFAM" id="SSF54427">
    <property type="entry name" value="NTF2-like"/>
    <property type="match status" value="1"/>
</dbReference>
<protein>
    <recommendedName>
        <fullName evidence="4">Nuclear transport factor 2 family protein</fullName>
    </recommendedName>
</protein>
<dbReference type="InterPro" id="IPR032710">
    <property type="entry name" value="NTF2-like_dom_sf"/>
</dbReference>
<dbReference type="EMBL" id="QFWQ01000005">
    <property type="protein sequence ID" value="RCS30123.1"/>
    <property type="molecule type" value="Genomic_DNA"/>
</dbReference>
<keyword evidence="1" id="KW-0732">Signal</keyword>
<organism evidence="2 3">
    <name type="scientific">Rhodanobacter denitrificans</name>
    <dbReference type="NCBI Taxonomy" id="666685"/>
    <lineage>
        <taxon>Bacteria</taxon>
        <taxon>Pseudomonadati</taxon>
        <taxon>Pseudomonadota</taxon>
        <taxon>Gammaproteobacteria</taxon>
        <taxon>Lysobacterales</taxon>
        <taxon>Rhodanobacteraceae</taxon>
        <taxon>Rhodanobacter</taxon>
    </lineage>
</organism>
<name>A0A368KHF9_9GAMM</name>
<dbReference type="Proteomes" id="UP000252387">
    <property type="component" value="Unassembled WGS sequence"/>
</dbReference>
<evidence type="ECO:0008006" key="4">
    <source>
        <dbReference type="Google" id="ProtNLM"/>
    </source>
</evidence>
<keyword evidence="3" id="KW-1185">Reference proteome</keyword>
<evidence type="ECO:0000313" key="2">
    <source>
        <dbReference type="EMBL" id="RCS30123.1"/>
    </source>
</evidence>
<feature type="signal peptide" evidence="1">
    <location>
        <begin position="1"/>
        <end position="25"/>
    </location>
</feature>
<dbReference type="AlphaFoldDB" id="A0A368KHF9"/>
<gene>
    <name evidence="2" type="ORF">DEO45_08640</name>
</gene>